<sequence>MKPVWVWFCSRLLRRRSGYWFGSFHDGCCDRGLFGLKKPFILAVVSQEVVGT</sequence>
<reference evidence="1 2" key="1">
    <citation type="journal article" date="2014" name="Am. J. Bot.">
        <title>Genome assembly and annotation for red clover (Trifolium pratense; Fabaceae).</title>
        <authorList>
            <person name="Istvanek J."/>
            <person name="Jaros M."/>
            <person name="Krenek A."/>
            <person name="Repkova J."/>
        </authorList>
    </citation>
    <scope>NUCLEOTIDE SEQUENCE [LARGE SCALE GENOMIC DNA]</scope>
    <source>
        <strain evidence="2">cv. Tatra</strain>
        <tissue evidence="1">Young leaves</tissue>
    </source>
</reference>
<organism evidence="1 2">
    <name type="scientific">Trifolium pratense</name>
    <name type="common">Red clover</name>
    <dbReference type="NCBI Taxonomy" id="57577"/>
    <lineage>
        <taxon>Eukaryota</taxon>
        <taxon>Viridiplantae</taxon>
        <taxon>Streptophyta</taxon>
        <taxon>Embryophyta</taxon>
        <taxon>Tracheophyta</taxon>
        <taxon>Spermatophyta</taxon>
        <taxon>Magnoliopsida</taxon>
        <taxon>eudicotyledons</taxon>
        <taxon>Gunneridae</taxon>
        <taxon>Pentapetalae</taxon>
        <taxon>rosids</taxon>
        <taxon>fabids</taxon>
        <taxon>Fabales</taxon>
        <taxon>Fabaceae</taxon>
        <taxon>Papilionoideae</taxon>
        <taxon>50 kb inversion clade</taxon>
        <taxon>NPAAA clade</taxon>
        <taxon>Hologalegina</taxon>
        <taxon>IRL clade</taxon>
        <taxon>Trifolieae</taxon>
        <taxon>Trifolium</taxon>
    </lineage>
</organism>
<dbReference type="Proteomes" id="UP000236291">
    <property type="component" value="Unassembled WGS sequence"/>
</dbReference>
<reference evidence="1 2" key="2">
    <citation type="journal article" date="2017" name="Front. Plant Sci.">
        <title>Gene Classification and Mining of Molecular Markers Useful in Red Clover (Trifolium pratense) Breeding.</title>
        <authorList>
            <person name="Istvanek J."/>
            <person name="Dluhosova J."/>
            <person name="Dluhos P."/>
            <person name="Patkova L."/>
            <person name="Nedelnik J."/>
            <person name="Repkova J."/>
        </authorList>
    </citation>
    <scope>NUCLEOTIDE SEQUENCE [LARGE SCALE GENOMIC DNA]</scope>
    <source>
        <strain evidence="2">cv. Tatra</strain>
        <tissue evidence="1">Young leaves</tissue>
    </source>
</reference>
<proteinExistence type="predicted"/>
<evidence type="ECO:0000313" key="2">
    <source>
        <dbReference type="Proteomes" id="UP000236291"/>
    </source>
</evidence>
<evidence type="ECO:0000313" key="1">
    <source>
        <dbReference type="EMBL" id="PNX74028.1"/>
    </source>
</evidence>
<dbReference type="AlphaFoldDB" id="A0A2K3L663"/>
<comment type="caution">
    <text evidence="1">The sequence shown here is derived from an EMBL/GenBank/DDBJ whole genome shotgun (WGS) entry which is preliminary data.</text>
</comment>
<dbReference type="EMBL" id="ASHM01026908">
    <property type="protein sequence ID" value="PNX74028.1"/>
    <property type="molecule type" value="Genomic_DNA"/>
</dbReference>
<protein>
    <submittedName>
        <fullName evidence="1">Uncharacterized protein</fullName>
    </submittedName>
</protein>
<gene>
    <name evidence="1" type="ORF">L195_g029939</name>
</gene>
<name>A0A2K3L663_TRIPR</name>
<accession>A0A2K3L663</accession>